<feature type="transmembrane region" description="Helical" evidence="1">
    <location>
        <begin position="99"/>
        <end position="118"/>
    </location>
</feature>
<accession>A0A4R5MKR0</accession>
<dbReference type="Gene3D" id="1.20.144.10">
    <property type="entry name" value="Phosphatidic acid phosphatase type 2/haloperoxidase"/>
    <property type="match status" value="2"/>
</dbReference>
<dbReference type="AlphaFoldDB" id="A0A4R5MKR0"/>
<feature type="transmembrane region" description="Helical" evidence="1">
    <location>
        <begin position="138"/>
        <end position="159"/>
    </location>
</feature>
<dbReference type="OrthoDB" id="9773582at2"/>
<keyword evidence="1" id="KW-1133">Transmembrane helix</keyword>
<feature type="transmembrane region" description="Helical" evidence="1">
    <location>
        <begin position="198"/>
        <end position="216"/>
    </location>
</feature>
<keyword evidence="4" id="KW-1185">Reference proteome</keyword>
<dbReference type="Pfam" id="PF01569">
    <property type="entry name" value="PAP2"/>
    <property type="match status" value="1"/>
</dbReference>
<evidence type="ECO:0000313" key="3">
    <source>
        <dbReference type="EMBL" id="TDG36162.1"/>
    </source>
</evidence>
<protein>
    <submittedName>
        <fullName evidence="3">Phosphatase PAP2 family protein</fullName>
    </submittedName>
</protein>
<evidence type="ECO:0000259" key="2">
    <source>
        <dbReference type="SMART" id="SM00014"/>
    </source>
</evidence>
<gene>
    <name evidence="3" type="ORF">EZJ43_09145</name>
</gene>
<evidence type="ECO:0000256" key="1">
    <source>
        <dbReference type="SAM" id="Phobius"/>
    </source>
</evidence>
<keyword evidence="1" id="KW-0472">Membrane</keyword>
<dbReference type="PANTHER" id="PTHR14969:SF13">
    <property type="entry name" value="AT30094P"/>
    <property type="match status" value="1"/>
</dbReference>
<sequence length="223" mass="25716">MIMKQNKYNLENNISRSKYVPYILLLASICFVLITTLVVIFPSNAIDIGFTLMIQHYQSAFLDKFMTAISVFGHIKISVPMVLATAIIFLLFKKKKESLFIVFTAAAGIVSSLVKYFVNRPRPPKSIVRLIEVTHQQSFPSGHVLFYTVFFGFILYLMFKLKDASFYLRLVVSSICVLMIVLVFFSRIYLGAHWLSDVLASYFLGILCLYVLIYFYELKNYKI</sequence>
<feature type="transmembrane region" description="Helical" evidence="1">
    <location>
        <begin position="166"/>
        <end position="186"/>
    </location>
</feature>
<comment type="caution">
    <text evidence="3">The sequence shown here is derived from an EMBL/GenBank/DDBJ whole genome shotgun (WGS) entry which is preliminary data.</text>
</comment>
<name>A0A4R5MKR0_9SPHI</name>
<dbReference type="PANTHER" id="PTHR14969">
    <property type="entry name" value="SPHINGOSINE-1-PHOSPHATE PHOSPHOHYDROLASE"/>
    <property type="match status" value="1"/>
</dbReference>
<dbReference type="InterPro" id="IPR036938">
    <property type="entry name" value="PAP2/HPO_sf"/>
</dbReference>
<dbReference type="InterPro" id="IPR000326">
    <property type="entry name" value="PAP2/HPO"/>
</dbReference>
<dbReference type="SUPFAM" id="SSF48317">
    <property type="entry name" value="Acid phosphatase/Vanadium-dependent haloperoxidase"/>
    <property type="match status" value="1"/>
</dbReference>
<dbReference type="SMART" id="SM00014">
    <property type="entry name" value="acidPPc"/>
    <property type="match status" value="1"/>
</dbReference>
<evidence type="ECO:0000313" key="4">
    <source>
        <dbReference type="Proteomes" id="UP000295668"/>
    </source>
</evidence>
<organism evidence="3 4">
    <name type="scientific">Pedobacter changchengzhani</name>
    <dbReference type="NCBI Taxonomy" id="2529274"/>
    <lineage>
        <taxon>Bacteria</taxon>
        <taxon>Pseudomonadati</taxon>
        <taxon>Bacteroidota</taxon>
        <taxon>Sphingobacteriia</taxon>
        <taxon>Sphingobacteriales</taxon>
        <taxon>Sphingobacteriaceae</taxon>
        <taxon>Pedobacter</taxon>
    </lineage>
</organism>
<dbReference type="CDD" id="cd03392">
    <property type="entry name" value="PAP2_like_2"/>
    <property type="match status" value="1"/>
</dbReference>
<proteinExistence type="predicted"/>
<reference evidence="3 4" key="1">
    <citation type="submission" date="2019-02" db="EMBL/GenBank/DDBJ databases">
        <title>Pedobacter sp. nov., a novel speices isolated from soil of pinguins habitat in Antarcitica.</title>
        <authorList>
            <person name="He R.-H."/>
        </authorList>
    </citation>
    <scope>NUCLEOTIDE SEQUENCE [LARGE SCALE GENOMIC DNA]</scope>
    <source>
        <strain evidence="3 4">E01020</strain>
    </source>
</reference>
<feature type="transmembrane region" description="Helical" evidence="1">
    <location>
        <begin position="20"/>
        <end position="45"/>
    </location>
</feature>
<dbReference type="EMBL" id="SJCY01000005">
    <property type="protein sequence ID" value="TDG36162.1"/>
    <property type="molecule type" value="Genomic_DNA"/>
</dbReference>
<keyword evidence="1" id="KW-0812">Transmembrane</keyword>
<dbReference type="Proteomes" id="UP000295668">
    <property type="component" value="Unassembled WGS sequence"/>
</dbReference>
<feature type="domain" description="Phosphatidic acid phosphatase type 2/haloperoxidase" evidence="2">
    <location>
        <begin position="100"/>
        <end position="213"/>
    </location>
</feature>
<feature type="transmembrane region" description="Helical" evidence="1">
    <location>
        <begin position="65"/>
        <end position="92"/>
    </location>
</feature>